<proteinExistence type="inferred from homology"/>
<feature type="coiled-coil region" evidence="2">
    <location>
        <begin position="181"/>
        <end position="208"/>
    </location>
</feature>
<dbReference type="GO" id="GO:0005737">
    <property type="term" value="C:cytoplasm"/>
    <property type="evidence" value="ECO:0007669"/>
    <property type="project" value="UniProtKB-SubCell"/>
</dbReference>
<comment type="subcellular location">
    <subcellularLocation>
        <location evidence="1">Cytoplasm</location>
    </subcellularLocation>
</comment>
<dbReference type="GO" id="GO:0006744">
    <property type="term" value="P:ubiquinone biosynthetic process"/>
    <property type="evidence" value="ECO:0007669"/>
    <property type="project" value="UniProtKB-UniRule"/>
</dbReference>
<name>A0A919CKS3_9GAMM</name>
<gene>
    <name evidence="1" type="primary">ubiJ</name>
    <name evidence="4" type="ORF">GCM10007053_19190</name>
</gene>
<dbReference type="Proteomes" id="UP000644693">
    <property type="component" value="Unassembled WGS sequence"/>
</dbReference>
<evidence type="ECO:0000313" key="4">
    <source>
        <dbReference type="EMBL" id="GHD34014.1"/>
    </source>
</evidence>
<reference evidence="4" key="2">
    <citation type="submission" date="2020-09" db="EMBL/GenBank/DDBJ databases">
        <authorList>
            <person name="Sun Q."/>
            <person name="Kim S."/>
        </authorList>
    </citation>
    <scope>NUCLEOTIDE SEQUENCE</scope>
    <source>
        <strain evidence="4">KCTC 23430</strain>
    </source>
</reference>
<evidence type="ECO:0000259" key="3">
    <source>
        <dbReference type="Pfam" id="PF02036"/>
    </source>
</evidence>
<comment type="function">
    <text evidence="1">Required for ubiquinone (coenzyme Q) biosynthesis. Binds hydrophobic ubiquinone biosynthetic intermediates via its SCP2 domain and is essential for the stability of the Ubi complex. May constitute a docking platform where Ubi enzymes assemble and access their SCP2-bound polyprenyl substrates.</text>
</comment>
<comment type="similarity">
    <text evidence="1">Belongs to the UbiJ family.</text>
</comment>
<dbReference type="PANTHER" id="PTHR38693:SF1">
    <property type="entry name" value="UBIQUINONE BIOSYNTHESIS ACCESSORY FACTOR UBIJ"/>
    <property type="match status" value="1"/>
</dbReference>
<dbReference type="EMBL" id="BMYM01000002">
    <property type="protein sequence ID" value="GHD34014.1"/>
    <property type="molecule type" value="Genomic_DNA"/>
</dbReference>
<evidence type="ECO:0000256" key="2">
    <source>
        <dbReference type="SAM" id="Coils"/>
    </source>
</evidence>
<dbReference type="SUPFAM" id="SSF55718">
    <property type="entry name" value="SCP-like"/>
    <property type="match status" value="1"/>
</dbReference>
<keyword evidence="1" id="KW-0831">Ubiquinone biosynthesis</keyword>
<reference evidence="4" key="1">
    <citation type="journal article" date="2014" name="Int. J. Syst. Evol. Microbiol.">
        <title>Complete genome sequence of Corynebacterium casei LMG S-19264T (=DSM 44701T), isolated from a smear-ripened cheese.</title>
        <authorList>
            <consortium name="US DOE Joint Genome Institute (JGI-PGF)"/>
            <person name="Walter F."/>
            <person name="Albersmeier A."/>
            <person name="Kalinowski J."/>
            <person name="Ruckert C."/>
        </authorList>
    </citation>
    <scope>NUCLEOTIDE SEQUENCE</scope>
    <source>
        <strain evidence="4">KCTC 23430</strain>
    </source>
</reference>
<dbReference type="InterPro" id="IPR038989">
    <property type="entry name" value="UbiJ"/>
</dbReference>
<keyword evidence="1" id="KW-0963">Cytoplasm</keyword>
<accession>A0A919CKS3</accession>
<keyword evidence="5" id="KW-1185">Reference proteome</keyword>
<keyword evidence="2" id="KW-0175">Coiled coil</keyword>
<dbReference type="Pfam" id="PF02036">
    <property type="entry name" value="SCP2"/>
    <property type="match status" value="1"/>
</dbReference>
<dbReference type="RefSeq" id="WP_189477585.1">
    <property type="nucleotide sequence ID" value="NZ_BMYM01000002.1"/>
</dbReference>
<dbReference type="InterPro" id="IPR003033">
    <property type="entry name" value="SCP2_sterol-bd_dom"/>
</dbReference>
<sequence>MERLFDPALHSAGLAALEAALNRGLSLAPAGKSELTTLSGRVFALECESPPFIAYLQPQDDGSVRLMSVYEGTVATRIRGSAGDFAELAGSQDPASTLINGSLELVGDSAPLLELQAILGRLDVDWEAPLVDTFGDVAGHQVAQIARNGFSFGKRVGVSLSRQLDEFIHEEARLSPPRLELEDFYRDVQDLNLQVDRLDSRIKRLRKRLDQAG</sequence>
<dbReference type="HAMAP" id="MF_02215">
    <property type="entry name" value="UbiJ"/>
    <property type="match status" value="1"/>
</dbReference>
<protein>
    <recommendedName>
        <fullName evidence="1">Ubiquinone biosynthesis accessory factor UbiJ</fullName>
    </recommendedName>
</protein>
<organism evidence="4 5">
    <name type="scientific">Parahalioglobus pacificus</name>
    <dbReference type="NCBI Taxonomy" id="930806"/>
    <lineage>
        <taxon>Bacteria</taxon>
        <taxon>Pseudomonadati</taxon>
        <taxon>Pseudomonadota</taxon>
        <taxon>Gammaproteobacteria</taxon>
        <taxon>Cellvibrionales</taxon>
        <taxon>Halieaceae</taxon>
        <taxon>Parahalioglobus</taxon>
    </lineage>
</organism>
<evidence type="ECO:0000256" key="1">
    <source>
        <dbReference type="HAMAP-Rule" id="MF_02215"/>
    </source>
</evidence>
<evidence type="ECO:0000313" key="5">
    <source>
        <dbReference type="Proteomes" id="UP000644693"/>
    </source>
</evidence>
<dbReference type="InterPro" id="IPR036527">
    <property type="entry name" value="SCP2_sterol-bd_dom_sf"/>
</dbReference>
<comment type="caution">
    <text evidence="4">The sequence shown here is derived from an EMBL/GenBank/DDBJ whole genome shotgun (WGS) entry which is preliminary data.</text>
</comment>
<comment type="pathway">
    <text evidence="1">Cofactor biosynthesis; ubiquinone biosynthesis.</text>
</comment>
<dbReference type="PANTHER" id="PTHR38693">
    <property type="entry name" value="UBIQUINONE BIOSYNTHESIS PROTEIN UBIJ"/>
    <property type="match status" value="1"/>
</dbReference>
<dbReference type="AlphaFoldDB" id="A0A919CKS3"/>
<feature type="domain" description="SCP2" evidence="3">
    <location>
        <begin position="23"/>
        <end position="119"/>
    </location>
</feature>